<dbReference type="PANTHER" id="PTHR12482:SF62">
    <property type="entry name" value="LIPASE ROG1-RELATED"/>
    <property type="match status" value="1"/>
</dbReference>
<gene>
    <name evidence="2" type="ORF">DSPE1174_LOCUS20761</name>
</gene>
<dbReference type="AlphaFoldDB" id="A0A7S2DDI5"/>
<dbReference type="EMBL" id="HBGS01040391">
    <property type="protein sequence ID" value="CAD9449463.1"/>
    <property type="molecule type" value="Transcribed_RNA"/>
</dbReference>
<sequence>MTHLIVFIHGLMGSSRDFHACAKLLNSPRKNSVRIYLARSCEHYFGTYDGIEAAGSRLAREIIEAARSTADFSRLSIVGHSLGGMFARQALYVLYTMHKDFLETVQVLETFVTMATPHLGVRRPLRTAFNRLFQMTVSNLPGFRSGHELCMEETRPEGTSPLLVRMATEDAYLDILKKFRRLVCYSNIYYDLQVPFSTGSIRSFNHYRRQGVSTNGHPDFPCITAVSITAAASRGDELDVDIIEGGGSHENTESAYNRDDRGAELREMLSALGSLRWERYDVLYRNGVLAHEWIIGKNTYYGGRIDVPRHLAEVIFI</sequence>
<dbReference type="Pfam" id="PF05057">
    <property type="entry name" value="DUF676"/>
    <property type="match status" value="1"/>
</dbReference>
<dbReference type="InterPro" id="IPR044294">
    <property type="entry name" value="Lipase-like"/>
</dbReference>
<dbReference type="SUPFAM" id="SSF53474">
    <property type="entry name" value="alpha/beta-Hydrolases"/>
    <property type="match status" value="1"/>
</dbReference>
<dbReference type="InterPro" id="IPR029058">
    <property type="entry name" value="AB_hydrolase_fold"/>
</dbReference>
<protein>
    <recommendedName>
        <fullName evidence="1">DUF676 domain-containing protein</fullName>
    </recommendedName>
</protein>
<evidence type="ECO:0000259" key="1">
    <source>
        <dbReference type="Pfam" id="PF05057"/>
    </source>
</evidence>
<organism evidence="2">
    <name type="scientific">Octactis speculum</name>
    <dbReference type="NCBI Taxonomy" id="3111310"/>
    <lineage>
        <taxon>Eukaryota</taxon>
        <taxon>Sar</taxon>
        <taxon>Stramenopiles</taxon>
        <taxon>Ochrophyta</taxon>
        <taxon>Dictyochophyceae</taxon>
        <taxon>Dictyochales</taxon>
        <taxon>Dictyochaceae</taxon>
        <taxon>Octactis</taxon>
    </lineage>
</organism>
<proteinExistence type="predicted"/>
<feature type="domain" description="DUF676" evidence="1">
    <location>
        <begin position="2"/>
        <end position="198"/>
    </location>
</feature>
<name>A0A7S2DDI5_9STRA</name>
<dbReference type="PANTHER" id="PTHR12482">
    <property type="entry name" value="LIPASE ROG1-RELATED-RELATED"/>
    <property type="match status" value="1"/>
</dbReference>
<accession>A0A7S2DDI5</accession>
<dbReference type="InterPro" id="IPR007751">
    <property type="entry name" value="DUF676_lipase-like"/>
</dbReference>
<reference evidence="2" key="1">
    <citation type="submission" date="2021-01" db="EMBL/GenBank/DDBJ databases">
        <authorList>
            <person name="Corre E."/>
            <person name="Pelletier E."/>
            <person name="Niang G."/>
            <person name="Scheremetjew M."/>
            <person name="Finn R."/>
            <person name="Kale V."/>
            <person name="Holt S."/>
            <person name="Cochrane G."/>
            <person name="Meng A."/>
            <person name="Brown T."/>
            <person name="Cohen L."/>
        </authorList>
    </citation>
    <scope>NUCLEOTIDE SEQUENCE</scope>
    <source>
        <strain evidence="2">CCMP1381</strain>
    </source>
</reference>
<evidence type="ECO:0000313" key="2">
    <source>
        <dbReference type="EMBL" id="CAD9449463.1"/>
    </source>
</evidence>
<dbReference type="Gene3D" id="3.40.50.1820">
    <property type="entry name" value="alpha/beta hydrolase"/>
    <property type="match status" value="1"/>
</dbReference>